<dbReference type="Pfam" id="PF08718">
    <property type="entry name" value="GLTP"/>
    <property type="match status" value="1"/>
</dbReference>
<organism evidence="2 3">
    <name type="scientific">Galleria mellonella</name>
    <name type="common">Greater wax moth</name>
    <dbReference type="NCBI Taxonomy" id="7137"/>
    <lineage>
        <taxon>Eukaryota</taxon>
        <taxon>Metazoa</taxon>
        <taxon>Ecdysozoa</taxon>
        <taxon>Arthropoda</taxon>
        <taxon>Hexapoda</taxon>
        <taxon>Insecta</taxon>
        <taxon>Pterygota</taxon>
        <taxon>Neoptera</taxon>
        <taxon>Endopterygota</taxon>
        <taxon>Lepidoptera</taxon>
        <taxon>Glossata</taxon>
        <taxon>Ditrysia</taxon>
        <taxon>Pyraloidea</taxon>
        <taxon>Pyralidae</taxon>
        <taxon>Galleriinae</taxon>
        <taxon>Galleria</taxon>
    </lineage>
</organism>
<evidence type="ECO:0000313" key="3">
    <source>
        <dbReference type="RefSeq" id="XP_052755879.1"/>
    </source>
</evidence>
<name>A0ABM3MX18_GALME</name>
<evidence type="ECO:0000313" key="2">
    <source>
        <dbReference type="Proteomes" id="UP001652740"/>
    </source>
</evidence>
<sequence>MSNDNSLDLHYVHQSFQRSLKENDDVVIEAYIDGYNELVKFLNLIGTVFSFVSSDVKSKIKVMEKHKEGENAVHYESFKKMMKFEKETSLHEKSGFVSGSRTMLRLHRGLDFIRLFLKRLSESDDTVSTCTTCQGSYNETLAGFHPWYIRQAATLAMHALPTRPDLLKKIFGTDESLSAALSVLPQMLTSCDEVYRRVQQLYTDFEFHELP</sequence>
<accession>A0ABM3MX18</accession>
<dbReference type="GeneID" id="113522115"/>
<proteinExistence type="predicted"/>
<dbReference type="PANTHER" id="PTHR10219">
    <property type="entry name" value="GLYCOLIPID TRANSFER PROTEIN-RELATED"/>
    <property type="match status" value="1"/>
</dbReference>
<reference evidence="3" key="1">
    <citation type="submission" date="2025-08" db="UniProtKB">
        <authorList>
            <consortium name="RefSeq"/>
        </authorList>
    </citation>
    <scope>IDENTIFICATION</scope>
    <source>
        <tissue evidence="3">Whole larvae</tissue>
    </source>
</reference>
<dbReference type="Gene3D" id="1.10.3520.10">
    <property type="entry name" value="Glycolipid transfer protein"/>
    <property type="match status" value="1"/>
</dbReference>
<dbReference type="SUPFAM" id="SSF110004">
    <property type="entry name" value="Glycolipid transfer protein, GLTP"/>
    <property type="match status" value="1"/>
</dbReference>
<dbReference type="InterPro" id="IPR014830">
    <property type="entry name" value="Glycolipid_transfer_prot_dom"/>
</dbReference>
<dbReference type="PANTHER" id="PTHR10219:SF43">
    <property type="entry name" value="GLYCOLIPID TRANSFER PROTEIN DOMAIN-CONTAINING PROTEIN"/>
    <property type="match status" value="1"/>
</dbReference>
<dbReference type="RefSeq" id="XP_052755879.1">
    <property type="nucleotide sequence ID" value="XM_052899919.1"/>
</dbReference>
<dbReference type="Proteomes" id="UP001652740">
    <property type="component" value="Unplaced"/>
</dbReference>
<dbReference type="InterPro" id="IPR036497">
    <property type="entry name" value="GLTP_sf"/>
</dbReference>
<protein>
    <submittedName>
        <fullName evidence="3">Ceramide-1-phosphate transfer protein</fullName>
    </submittedName>
</protein>
<keyword evidence="2" id="KW-1185">Reference proteome</keyword>
<evidence type="ECO:0000259" key="1">
    <source>
        <dbReference type="Pfam" id="PF08718"/>
    </source>
</evidence>
<gene>
    <name evidence="3" type="primary">LOC113522115</name>
</gene>
<feature type="domain" description="Glycolipid transfer protein" evidence="1">
    <location>
        <begin position="28"/>
        <end position="170"/>
    </location>
</feature>